<accession>C1MJ00</accession>
<dbReference type="OrthoDB" id="497933at2759"/>
<organism evidence="3">
    <name type="scientific">Micromonas pusilla (strain CCMP1545)</name>
    <name type="common">Picoplanktonic green alga</name>
    <dbReference type="NCBI Taxonomy" id="564608"/>
    <lineage>
        <taxon>Eukaryota</taxon>
        <taxon>Viridiplantae</taxon>
        <taxon>Chlorophyta</taxon>
        <taxon>Mamiellophyceae</taxon>
        <taxon>Mamiellales</taxon>
        <taxon>Mamiellaceae</taxon>
        <taxon>Micromonas</taxon>
    </lineage>
</organism>
<dbReference type="RefSeq" id="XP_003055747.1">
    <property type="nucleotide sequence ID" value="XM_003055701.1"/>
</dbReference>
<evidence type="ECO:0000313" key="3">
    <source>
        <dbReference type="Proteomes" id="UP000001876"/>
    </source>
</evidence>
<proteinExistence type="predicted"/>
<dbReference type="Pfam" id="PF13679">
    <property type="entry name" value="Methyltransf_32"/>
    <property type="match status" value="1"/>
</dbReference>
<name>C1MJ00_MICPC</name>
<dbReference type="eggNOG" id="ENOG502SAY8">
    <property type="taxonomic scope" value="Eukaryota"/>
</dbReference>
<dbReference type="Proteomes" id="UP000001876">
    <property type="component" value="Unassembled WGS sequence"/>
</dbReference>
<gene>
    <name evidence="2" type="ORF">MICPUCDRAFT_50756</name>
</gene>
<dbReference type="AlphaFoldDB" id="C1MJ00"/>
<reference evidence="2 3" key="1">
    <citation type="journal article" date="2009" name="Science">
        <title>Green evolution and dynamic adaptations revealed by genomes of the marine picoeukaryotes Micromonas.</title>
        <authorList>
            <person name="Worden A.Z."/>
            <person name="Lee J.H."/>
            <person name="Mock T."/>
            <person name="Rouze P."/>
            <person name="Simmons M.P."/>
            <person name="Aerts A.L."/>
            <person name="Allen A.E."/>
            <person name="Cuvelier M.L."/>
            <person name="Derelle E."/>
            <person name="Everett M.V."/>
            <person name="Foulon E."/>
            <person name="Grimwood J."/>
            <person name="Gundlach H."/>
            <person name="Henrissat B."/>
            <person name="Napoli C."/>
            <person name="McDonald S.M."/>
            <person name="Parker M.S."/>
            <person name="Rombauts S."/>
            <person name="Salamov A."/>
            <person name="Von Dassow P."/>
            <person name="Badger J.H."/>
            <person name="Coutinho P.M."/>
            <person name="Demir E."/>
            <person name="Dubchak I."/>
            <person name="Gentemann C."/>
            <person name="Eikrem W."/>
            <person name="Gready J.E."/>
            <person name="John U."/>
            <person name="Lanier W."/>
            <person name="Lindquist E.A."/>
            <person name="Lucas S."/>
            <person name="Mayer K.F."/>
            <person name="Moreau H."/>
            <person name="Not F."/>
            <person name="Otillar R."/>
            <person name="Panaud O."/>
            <person name="Pangilinan J."/>
            <person name="Paulsen I."/>
            <person name="Piegu B."/>
            <person name="Poliakov A."/>
            <person name="Robbens S."/>
            <person name="Schmutz J."/>
            <person name="Toulza E."/>
            <person name="Wyss T."/>
            <person name="Zelensky A."/>
            <person name="Zhou K."/>
            <person name="Armbrust E.V."/>
            <person name="Bhattacharya D."/>
            <person name="Goodenough U.W."/>
            <person name="Van de Peer Y."/>
            <person name="Grigoriev I.V."/>
        </authorList>
    </citation>
    <scope>NUCLEOTIDE SEQUENCE [LARGE SCALE GENOMIC DNA]</scope>
    <source>
        <strain evidence="2 3">CCMP1545</strain>
    </source>
</reference>
<dbReference type="EMBL" id="GG663735">
    <property type="protein sequence ID" value="EEH60999.1"/>
    <property type="molecule type" value="Genomic_DNA"/>
</dbReference>
<evidence type="ECO:0000313" key="2">
    <source>
        <dbReference type="EMBL" id="EEH60999.1"/>
    </source>
</evidence>
<evidence type="ECO:0000259" key="1">
    <source>
        <dbReference type="Pfam" id="PF13679"/>
    </source>
</evidence>
<keyword evidence="3" id="KW-1185">Reference proteome</keyword>
<dbReference type="InterPro" id="IPR025714">
    <property type="entry name" value="Methyltranfer_dom"/>
</dbReference>
<protein>
    <submittedName>
        <fullName evidence="2">Predicted protein</fullName>
    </submittedName>
</protein>
<sequence length="312" mass="33771">MAAASTPPPPPSADAPAPRAKKTALDYMLGGNSVKTNGYLAAFASNAPLLRALRSDEAYASIIRTHGLKKEITEASAALNRVKRCIERLTSHDTSAGGAKRKDGAGLCFVDLCSGKGFLSMLLAWEFPKAKVLQVDNDDNLTRLDHLTSLPTITFHREDIYSENAQKLVSDAVRDAACEACVVLGVHLCGELSRRAVTLWRDSGAHALVLAPCCLPRRRRHDAFGFHVKDQARAMKVPSYQLWCTMLYGLLPRESHHCEMCADDDVVGPFGTFVCATRKGAAGVDAGRAEGAVRRGIRAGREASKWVILRDG</sequence>
<feature type="domain" description="Methyltransferase" evidence="1">
    <location>
        <begin position="101"/>
        <end position="214"/>
    </location>
</feature>
<dbReference type="GeneID" id="9680480"/>
<dbReference type="OMA" id="FHCKDIA"/>
<dbReference type="STRING" id="564608.C1MJ00"/>
<dbReference type="SUPFAM" id="SSF53335">
    <property type="entry name" value="S-adenosyl-L-methionine-dependent methyltransferases"/>
    <property type="match status" value="1"/>
</dbReference>
<dbReference type="KEGG" id="mpp:MICPUCDRAFT_50756"/>
<dbReference type="InterPro" id="IPR029063">
    <property type="entry name" value="SAM-dependent_MTases_sf"/>
</dbReference>